<comment type="similarity">
    <text evidence="1">Belongs to the putative lipase ROG1 family.</text>
</comment>
<evidence type="ECO:0000313" key="6">
    <source>
        <dbReference type="Proteomes" id="UP001360560"/>
    </source>
</evidence>
<gene>
    <name evidence="5" type="ORF">DASC09_043740</name>
</gene>
<keyword evidence="2" id="KW-0442">Lipid degradation</keyword>
<feature type="compositionally biased region" description="Basic and acidic residues" evidence="3">
    <location>
        <begin position="599"/>
        <end position="608"/>
    </location>
</feature>
<dbReference type="PIRSF" id="PIRSF005412">
    <property type="entry name" value="UCP005412_abhydr"/>
    <property type="match status" value="1"/>
</dbReference>
<dbReference type="PANTHER" id="PTHR12482:SF62">
    <property type="entry name" value="LIPASE ROG1-RELATED"/>
    <property type="match status" value="1"/>
</dbReference>
<organism evidence="5 6">
    <name type="scientific">Saccharomycopsis crataegensis</name>
    <dbReference type="NCBI Taxonomy" id="43959"/>
    <lineage>
        <taxon>Eukaryota</taxon>
        <taxon>Fungi</taxon>
        <taxon>Dikarya</taxon>
        <taxon>Ascomycota</taxon>
        <taxon>Saccharomycotina</taxon>
        <taxon>Saccharomycetes</taxon>
        <taxon>Saccharomycopsidaceae</taxon>
        <taxon>Saccharomycopsis</taxon>
    </lineage>
</organism>
<dbReference type="InterPro" id="IPR016445">
    <property type="entry name" value="Rog1_fam"/>
</dbReference>
<dbReference type="PANTHER" id="PTHR12482">
    <property type="entry name" value="LIPASE ROG1-RELATED-RELATED"/>
    <property type="match status" value="1"/>
</dbReference>
<feature type="compositionally biased region" description="Polar residues" evidence="3">
    <location>
        <begin position="527"/>
        <end position="544"/>
    </location>
</feature>
<feature type="region of interest" description="Disordered" evidence="3">
    <location>
        <begin position="522"/>
        <end position="563"/>
    </location>
</feature>
<name>A0AAV5QRI1_9ASCO</name>
<dbReference type="AlphaFoldDB" id="A0AAV5QRI1"/>
<dbReference type="Proteomes" id="UP001360560">
    <property type="component" value="Unassembled WGS sequence"/>
</dbReference>
<keyword evidence="6" id="KW-1185">Reference proteome</keyword>
<dbReference type="GeneID" id="90075024"/>
<protein>
    <recommendedName>
        <fullName evidence="4">DUF676 domain-containing protein</fullName>
    </recommendedName>
</protein>
<dbReference type="EMBL" id="BTFZ01000011">
    <property type="protein sequence ID" value="GMM37049.1"/>
    <property type="molecule type" value="Genomic_DNA"/>
</dbReference>
<keyword evidence="2" id="KW-0443">Lipid metabolism</keyword>
<proteinExistence type="inferred from homology"/>
<dbReference type="RefSeq" id="XP_064854045.1">
    <property type="nucleotide sequence ID" value="XM_064997973.1"/>
</dbReference>
<reference evidence="5 6" key="1">
    <citation type="journal article" date="2023" name="Elife">
        <title>Identification of key yeast species and microbe-microbe interactions impacting larval growth of Drosophila in the wild.</title>
        <authorList>
            <person name="Mure A."/>
            <person name="Sugiura Y."/>
            <person name="Maeda R."/>
            <person name="Honda K."/>
            <person name="Sakurai N."/>
            <person name="Takahashi Y."/>
            <person name="Watada M."/>
            <person name="Katoh T."/>
            <person name="Gotoh A."/>
            <person name="Gotoh Y."/>
            <person name="Taniguchi I."/>
            <person name="Nakamura K."/>
            <person name="Hayashi T."/>
            <person name="Katayama T."/>
            <person name="Uemura T."/>
            <person name="Hattori Y."/>
        </authorList>
    </citation>
    <scope>NUCLEOTIDE SEQUENCE [LARGE SCALE GENOMIC DNA]</scope>
    <source>
        <strain evidence="5 6">SC-9</strain>
    </source>
</reference>
<dbReference type="InterPro" id="IPR044294">
    <property type="entry name" value="Lipase-like"/>
</dbReference>
<dbReference type="GO" id="GO:0016042">
    <property type="term" value="P:lipid catabolic process"/>
    <property type="evidence" value="ECO:0007669"/>
    <property type="project" value="UniProtKB-KW"/>
</dbReference>
<feature type="domain" description="DUF676" evidence="4">
    <location>
        <begin position="202"/>
        <end position="433"/>
    </location>
</feature>
<evidence type="ECO:0000256" key="2">
    <source>
        <dbReference type="ARBA" id="ARBA00022963"/>
    </source>
</evidence>
<feature type="region of interest" description="Disordered" evidence="3">
    <location>
        <begin position="595"/>
        <end position="617"/>
    </location>
</feature>
<dbReference type="InterPro" id="IPR029058">
    <property type="entry name" value="AB_hydrolase_fold"/>
</dbReference>
<comment type="caution">
    <text evidence="5">The sequence shown here is derived from an EMBL/GenBank/DDBJ whole genome shotgun (WGS) entry which is preliminary data.</text>
</comment>
<dbReference type="GO" id="GO:0047372">
    <property type="term" value="F:monoacylglycerol lipase activity"/>
    <property type="evidence" value="ECO:0007669"/>
    <property type="project" value="TreeGrafter"/>
</dbReference>
<dbReference type="InterPro" id="IPR007751">
    <property type="entry name" value="DUF676_lipase-like"/>
</dbReference>
<evidence type="ECO:0000256" key="3">
    <source>
        <dbReference type="SAM" id="MobiDB-lite"/>
    </source>
</evidence>
<evidence type="ECO:0000259" key="4">
    <source>
        <dbReference type="Pfam" id="PF05057"/>
    </source>
</evidence>
<dbReference type="SUPFAM" id="SSF53474">
    <property type="entry name" value="alpha/beta-Hydrolases"/>
    <property type="match status" value="1"/>
</dbReference>
<dbReference type="Pfam" id="PF05057">
    <property type="entry name" value="DUF676"/>
    <property type="match status" value="1"/>
</dbReference>
<evidence type="ECO:0000313" key="5">
    <source>
        <dbReference type="EMBL" id="GMM37049.1"/>
    </source>
</evidence>
<accession>A0AAV5QRI1</accession>
<evidence type="ECO:0000256" key="1">
    <source>
        <dbReference type="ARBA" id="ARBA00007920"/>
    </source>
</evidence>
<dbReference type="Gene3D" id="3.40.50.1820">
    <property type="entry name" value="alpha/beta hydrolase"/>
    <property type="match status" value="1"/>
</dbReference>
<sequence>MPDNLIYNHSNLLEIGRFSRYILTYRLSKSETNNNDDGQQLRIQVKNVELPMKKLLYLLGPYSLYVQLLPWNFNESLEHNPDPSDQNLVQISANIHPSKSFHGVLELNENSLVNDAESQEFNVYRWRLDVMSQAILSDSVVTHFDVSITSHADGNHDASSSITSLSTGVSTPESRIMDPLLDVEVQSSADIWNKPPPNPSVPAHLVILTHGVYSNIDCDLLYIKEKLELNSKGENIMIRGYHGNVGHTERGIKWLGINLANYIDYLLNNGDYKIDRISFLGHSLGGVVQSFAIYYLLNYEGYKTGIINYARDDIPGSLPKPNRVLLKSIRPVNFMTLAAPLLGTQAEFDNLINLGLEVGSLGKTGKDLSLRNRYFSKFNLKVEDAQQNKLHVLLKPLLETISIDLKFHFYLKAFEHRVVFANVLNDGIVPLKTSALMYLDYQSLRVAELLKKAAKDRQKLNGQSEIDSEVILNGKDPAKTSSFWRGKWNHRNKNGSAVGEIPEDLDNSDSVFNIEDETKISEGMKKTFNNTETGSSEPATTSARTPLPLKSGSKKVEKRNSSSTLLRSVTALSKLQVKKEDKMHKFQTLDSKGTLKSFQSDDTKDTRSTKTYRPPKSSSVLSAINVLKAPAPQKEFFMNFKPLEQKEVKAMIEDLSKDLNATESPQTEPDETVNLTPEVLDSGIIIHDRTYSFDELPPPHYNKISAPRRLRLRADTRSKKPAGNTHRLTGSYIISDVLQTNGKDIPFFYHSRKTNAIVRKHFKSSQLAEKLARCYHFDKSWRKVLVCLKPDAHNNIVVRRQFVNSYGWNVIHYLASIFEYGAKHGEKTEKYLDAVSNIEKLENVHYDASISLLPIAGSLKRLKLTDTASERLNEEEMSDRGLSDVEEG</sequence>